<dbReference type="eggNOG" id="KOG0828">
    <property type="taxonomic scope" value="Eukaryota"/>
</dbReference>
<comment type="catalytic activity">
    <reaction evidence="1">
        <text>S-ubiquitinyl-[E2 ubiquitin-conjugating enzyme]-L-cysteine + [acceptor protein]-L-lysine = [E2 ubiquitin-conjugating enzyme]-L-cysteine + N(6)-ubiquitinyl-[acceptor protein]-L-lysine.</text>
        <dbReference type="EC" id="2.3.2.27"/>
    </reaction>
</comment>
<evidence type="ECO:0000256" key="17">
    <source>
        <dbReference type="ARBA" id="ARBA00077885"/>
    </source>
</evidence>
<evidence type="ECO:0000256" key="16">
    <source>
        <dbReference type="ARBA" id="ARBA00071072"/>
    </source>
</evidence>
<feature type="signal peptide" evidence="22">
    <location>
        <begin position="1"/>
        <end position="27"/>
    </location>
</feature>
<evidence type="ECO:0000256" key="2">
    <source>
        <dbReference type="ARBA" id="ARBA00004127"/>
    </source>
</evidence>
<dbReference type="AlphaFoldDB" id="M2NFZ1"/>
<feature type="compositionally biased region" description="Low complexity" evidence="20">
    <location>
        <begin position="491"/>
        <end position="502"/>
    </location>
</feature>
<evidence type="ECO:0000256" key="19">
    <source>
        <dbReference type="PROSITE-ProRule" id="PRU00175"/>
    </source>
</evidence>
<dbReference type="SUPFAM" id="SSF57850">
    <property type="entry name" value="RING/U-box"/>
    <property type="match status" value="1"/>
</dbReference>
<feature type="domain" description="RING-type" evidence="23">
    <location>
        <begin position="742"/>
        <end position="802"/>
    </location>
</feature>
<dbReference type="GO" id="GO:0008270">
    <property type="term" value="F:zinc ion binding"/>
    <property type="evidence" value="ECO:0007669"/>
    <property type="project" value="UniProtKB-KW"/>
</dbReference>
<dbReference type="InterPro" id="IPR001841">
    <property type="entry name" value="Znf_RING"/>
</dbReference>
<evidence type="ECO:0000256" key="20">
    <source>
        <dbReference type="SAM" id="MobiDB-lite"/>
    </source>
</evidence>
<dbReference type="Pfam" id="PF12678">
    <property type="entry name" value="zf-rbx1"/>
    <property type="match status" value="1"/>
</dbReference>
<comment type="subcellular location">
    <subcellularLocation>
        <location evidence="2">Endomembrane system</location>
        <topology evidence="2">Multi-pass membrane protein</topology>
    </subcellularLocation>
</comment>
<dbReference type="InterPro" id="IPR013083">
    <property type="entry name" value="Znf_RING/FYVE/PHD"/>
</dbReference>
<dbReference type="EC" id="2.3.2.27" evidence="4"/>
<feature type="transmembrane region" description="Helical" evidence="21">
    <location>
        <begin position="641"/>
        <end position="659"/>
    </location>
</feature>
<feature type="transmembrane region" description="Helical" evidence="21">
    <location>
        <begin position="579"/>
        <end position="597"/>
    </location>
</feature>
<dbReference type="STRING" id="717646.M2NFZ1"/>
<dbReference type="OrthoDB" id="9984778at2759"/>
<evidence type="ECO:0000313" key="25">
    <source>
        <dbReference type="Proteomes" id="UP000011761"/>
    </source>
</evidence>
<keyword evidence="12 21" id="KW-1133">Transmembrane helix</keyword>
<dbReference type="Proteomes" id="UP000011761">
    <property type="component" value="Unassembled WGS sequence"/>
</dbReference>
<evidence type="ECO:0000256" key="12">
    <source>
        <dbReference type="ARBA" id="ARBA00022989"/>
    </source>
</evidence>
<keyword evidence="25" id="KW-1185">Reference proteome</keyword>
<keyword evidence="13 21" id="KW-0472">Membrane</keyword>
<dbReference type="PANTHER" id="PTHR22763">
    <property type="entry name" value="RING ZINC FINGER PROTEIN"/>
    <property type="match status" value="1"/>
</dbReference>
<organism evidence="24 25">
    <name type="scientific">Baudoinia panamericana (strain UAMH 10762)</name>
    <name type="common">Angels' share fungus</name>
    <name type="synonym">Baudoinia compniacensis (strain UAMH 10762)</name>
    <dbReference type="NCBI Taxonomy" id="717646"/>
    <lineage>
        <taxon>Eukaryota</taxon>
        <taxon>Fungi</taxon>
        <taxon>Dikarya</taxon>
        <taxon>Ascomycota</taxon>
        <taxon>Pezizomycotina</taxon>
        <taxon>Dothideomycetes</taxon>
        <taxon>Dothideomycetidae</taxon>
        <taxon>Mycosphaerellales</taxon>
        <taxon>Teratosphaeriaceae</taxon>
        <taxon>Baudoinia</taxon>
    </lineage>
</organism>
<dbReference type="KEGG" id="bcom:BAUCODRAFT_105318"/>
<dbReference type="InterPro" id="IPR011016">
    <property type="entry name" value="Znf_RING-CH"/>
</dbReference>
<feature type="transmembrane region" description="Helical" evidence="21">
    <location>
        <begin position="448"/>
        <end position="468"/>
    </location>
</feature>
<sequence length="808" mass="89050">MADRRGIIVPLLIIGFIFFSSNNPPTAQFGSGATIQDAVAGERRSLSVLQNSTYGDISRNDEGFLNLTGLELERGYAWSALPAVKERARQHLEYALGDAGESALDGDSFATLPALYHNVTGYVQGKWVRSKLQESVATPRLNMSAYAAEGPFGLLQSRSFERNITGADGDVRMRFRERTTYDDIALANITGISAEMTFTDDSTGEETELQMYGVYQIQLGQVVMTTTSEKFAGVFILPHFALSQHSFGTMKTYMNQSISRTIRAQENGDIERLNPWPSQTDGTPPTALGGPQCELVMYLQQMPPSGGELEPMTGSTLAFIEQEARYPTGAIVPSLSNMRFTMLAFSPDCGYVLESRGPPDFAAQEAQHLAGLKAEMLYKIGRHHVLLFALTIGGQIALLMRQMREANTPSTRSRISFSTIAMLALGDGFATMTFLLISLFVHGLWVDLVGTAFLAFTSVSFFGMRFLADLWVAQAPERAQHQQADATRTQSTPSLPGSLPLPVTAERPTDTGATPVFMPSDQEGLEPVTEPVGTAQPGAQVGPRTSSFGALYLRFYLLLLATLFMSLNATTWPSPLRRGFFTLLATVYLSFWVPQILRNVQRNCRHALEWRFVVGQSVLRLVPFAYFYAYKHNVLFAKPDYYSLGFLVIWIWVQVLVLASQELVGPRWFVGKDWAPPAYDYHPILREDEEGATMPIGLSETSAGSAPTTPLLERRTSLSSSTARRGSTAKDTKAKGKRVFDCAICFQELEVPVIEAGGSGDSSLGAGLLARRSYMVTPCRHIFHSACLEGWMKYRLQCPICRETLPPL</sequence>
<dbReference type="GO" id="GO:0043161">
    <property type="term" value="P:proteasome-mediated ubiquitin-dependent protein catabolic process"/>
    <property type="evidence" value="ECO:0007669"/>
    <property type="project" value="TreeGrafter"/>
</dbReference>
<proteinExistence type="predicted"/>
<comment type="function">
    <text evidence="14">Catalytic component of the DSC E3 ubiquitin ligase complex which is required for the srbA transcriptional activator proteolytic cleavage to release the soluble transcription factor from the membrane in low oxygen or sterol conditions. Required for growth during hypoxia and triazole drug susceptibility, as well as for virulence in a murine model of invasive pulmonary aspergillosis (IPA).</text>
</comment>
<keyword evidence="7" id="KW-0479">Metal-binding</keyword>
<feature type="transmembrane region" description="Helical" evidence="21">
    <location>
        <begin position="551"/>
        <end position="567"/>
    </location>
</feature>
<evidence type="ECO:0000256" key="8">
    <source>
        <dbReference type="ARBA" id="ARBA00022729"/>
    </source>
</evidence>
<keyword evidence="11" id="KW-0862">Zinc</keyword>
<keyword evidence="5" id="KW-0808">Transferase</keyword>
<dbReference type="RefSeq" id="XP_007674939.1">
    <property type="nucleotide sequence ID" value="XM_007676749.1"/>
</dbReference>
<dbReference type="EMBL" id="KB445553">
    <property type="protein sequence ID" value="EMC98199.1"/>
    <property type="molecule type" value="Genomic_DNA"/>
</dbReference>
<evidence type="ECO:0000256" key="14">
    <source>
        <dbReference type="ARBA" id="ARBA00056116"/>
    </source>
</evidence>
<evidence type="ECO:0000256" key="15">
    <source>
        <dbReference type="ARBA" id="ARBA00063126"/>
    </source>
</evidence>
<dbReference type="InterPro" id="IPR021319">
    <property type="entry name" value="DUF2921"/>
</dbReference>
<evidence type="ECO:0000256" key="9">
    <source>
        <dbReference type="ARBA" id="ARBA00022771"/>
    </source>
</evidence>
<keyword evidence="10" id="KW-0833">Ubl conjugation pathway</keyword>
<dbReference type="UniPathway" id="UPA00143"/>
<comment type="pathway">
    <text evidence="3">Protein modification; protein ubiquitination.</text>
</comment>
<dbReference type="GO" id="GO:0061630">
    <property type="term" value="F:ubiquitin protein ligase activity"/>
    <property type="evidence" value="ECO:0007669"/>
    <property type="project" value="UniProtKB-EC"/>
</dbReference>
<reference evidence="24 25" key="1">
    <citation type="journal article" date="2012" name="PLoS Pathog.">
        <title>Diverse lifestyles and strategies of plant pathogenesis encoded in the genomes of eighteen Dothideomycetes fungi.</title>
        <authorList>
            <person name="Ohm R.A."/>
            <person name="Feau N."/>
            <person name="Henrissat B."/>
            <person name="Schoch C.L."/>
            <person name="Horwitz B.A."/>
            <person name="Barry K.W."/>
            <person name="Condon B.J."/>
            <person name="Copeland A.C."/>
            <person name="Dhillon B."/>
            <person name="Glaser F."/>
            <person name="Hesse C.N."/>
            <person name="Kosti I."/>
            <person name="LaButti K."/>
            <person name="Lindquist E.A."/>
            <person name="Lucas S."/>
            <person name="Salamov A.A."/>
            <person name="Bradshaw R.E."/>
            <person name="Ciuffetti L."/>
            <person name="Hamelin R.C."/>
            <person name="Kema G.H.J."/>
            <person name="Lawrence C."/>
            <person name="Scott J.A."/>
            <person name="Spatafora J.W."/>
            <person name="Turgeon B.G."/>
            <person name="de Wit P.J.G.M."/>
            <person name="Zhong S."/>
            <person name="Goodwin S.B."/>
            <person name="Grigoriev I.V."/>
        </authorList>
    </citation>
    <scope>NUCLEOTIDE SEQUENCE [LARGE SCALE GENOMIC DNA]</scope>
    <source>
        <strain evidence="24 25">UAMH 10762</strain>
    </source>
</reference>
<keyword evidence="6 21" id="KW-0812">Transmembrane</keyword>
<evidence type="ECO:0000256" key="13">
    <source>
        <dbReference type="ARBA" id="ARBA00023136"/>
    </source>
</evidence>
<evidence type="ECO:0000256" key="3">
    <source>
        <dbReference type="ARBA" id="ARBA00004906"/>
    </source>
</evidence>
<protein>
    <recommendedName>
        <fullName evidence="16">DSC E3 ubiquitin ligase complex subunit A</fullName>
        <ecNumber evidence="4">2.3.2.27</ecNumber>
    </recommendedName>
    <alternativeName>
        <fullName evidence="17">Defective for SREBP cleavage protein A</fullName>
    </alternativeName>
    <alternativeName>
        <fullName evidence="18">RING-type E3 ubiquitin transferase dscA</fullName>
    </alternativeName>
</protein>
<dbReference type="Gene3D" id="3.30.40.10">
    <property type="entry name" value="Zinc/RING finger domain, C3HC4 (zinc finger)"/>
    <property type="match status" value="1"/>
</dbReference>
<evidence type="ECO:0000256" key="5">
    <source>
        <dbReference type="ARBA" id="ARBA00022679"/>
    </source>
</evidence>
<dbReference type="GO" id="GO:0016567">
    <property type="term" value="P:protein ubiquitination"/>
    <property type="evidence" value="ECO:0007669"/>
    <property type="project" value="UniProtKB-UniPathway"/>
</dbReference>
<evidence type="ECO:0000256" key="7">
    <source>
        <dbReference type="ARBA" id="ARBA00022723"/>
    </source>
</evidence>
<evidence type="ECO:0000256" key="1">
    <source>
        <dbReference type="ARBA" id="ARBA00000900"/>
    </source>
</evidence>
<keyword evidence="9 19" id="KW-0863">Zinc-finger</keyword>
<dbReference type="SMART" id="SM00744">
    <property type="entry name" value="RINGv"/>
    <property type="match status" value="1"/>
</dbReference>
<evidence type="ECO:0000256" key="4">
    <source>
        <dbReference type="ARBA" id="ARBA00012483"/>
    </source>
</evidence>
<name>M2NFZ1_BAUPA</name>
<feature type="region of interest" description="Disordered" evidence="20">
    <location>
        <begin position="481"/>
        <end position="505"/>
    </location>
</feature>
<feature type="transmembrane region" description="Helical" evidence="21">
    <location>
        <begin position="420"/>
        <end position="442"/>
    </location>
</feature>
<evidence type="ECO:0000259" key="23">
    <source>
        <dbReference type="PROSITE" id="PS50089"/>
    </source>
</evidence>
<dbReference type="GO" id="GO:0012505">
    <property type="term" value="C:endomembrane system"/>
    <property type="evidence" value="ECO:0007669"/>
    <property type="project" value="UniProtKB-SubCell"/>
</dbReference>
<accession>M2NFZ1</accession>
<keyword evidence="8 22" id="KW-0732">Signal</keyword>
<dbReference type="GO" id="GO:0044695">
    <property type="term" value="C:Dsc E3 ubiquitin ligase complex"/>
    <property type="evidence" value="ECO:0007669"/>
    <property type="project" value="TreeGrafter"/>
</dbReference>
<gene>
    <name evidence="24" type="ORF">BAUCODRAFT_105318</name>
</gene>
<evidence type="ECO:0000256" key="10">
    <source>
        <dbReference type="ARBA" id="ARBA00022786"/>
    </source>
</evidence>
<feature type="chain" id="PRO_5004022086" description="DSC E3 ubiquitin ligase complex subunit A" evidence="22">
    <location>
        <begin position="28"/>
        <end position="808"/>
    </location>
</feature>
<evidence type="ECO:0000256" key="18">
    <source>
        <dbReference type="ARBA" id="ARBA00082128"/>
    </source>
</evidence>
<dbReference type="HOGENOM" id="CLU_010475_0_0_1"/>
<dbReference type="PROSITE" id="PS50089">
    <property type="entry name" value="ZF_RING_2"/>
    <property type="match status" value="1"/>
</dbReference>
<feature type="compositionally biased region" description="Polar residues" evidence="20">
    <location>
        <begin position="481"/>
        <end position="490"/>
    </location>
</feature>
<dbReference type="FunFam" id="3.30.40.10:FF:000626">
    <property type="entry name" value="Transmembrane ubiquitin ligase 1"/>
    <property type="match status" value="1"/>
</dbReference>
<evidence type="ECO:0000256" key="22">
    <source>
        <dbReference type="SAM" id="SignalP"/>
    </source>
</evidence>
<feature type="transmembrane region" description="Helical" evidence="21">
    <location>
        <begin position="383"/>
        <end position="400"/>
    </location>
</feature>
<dbReference type="InterPro" id="IPR050731">
    <property type="entry name" value="HRD1_E3_ubiq-ligases"/>
</dbReference>
<evidence type="ECO:0000313" key="24">
    <source>
        <dbReference type="EMBL" id="EMC98199.1"/>
    </source>
</evidence>
<comment type="subunit">
    <text evidence="15">Component of the DSC E3 ubiquitin ligase complex composed of dscA, dscB, dscC and dscD.</text>
</comment>
<dbReference type="GeneID" id="19107102"/>
<dbReference type="PANTHER" id="PTHR22763:SF162">
    <property type="entry name" value="TRANSMEMBRANE E3 UBIQUITIN-PROTEIN LIGASE 1"/>
    <property type="match status" value="1"/>
</dbReference>
<dbReference type="InterPro" id="IPR024766">
    <property type="entry name" value="Znf_RING_H2"/>
</dbReference>
<dbReference type="SMART" id="SM00184">
    <property type="entry name" value="RING"/>
    <property type="match status" value="1"/>
</dbReference>
<evidence type="ECO:0000256" key="11">
    <source>
        <dbReference type="ARBA" id="ARBA00022833"/>
    </source>
</evidence>
<dbReference type="OMA" id="LEGWMRF"/>
<evidence type="ECO:0000256" key="21">
    <source>
        <dbReference type="SAM" id="Phobius"/>
    </source>
</evidence>
<evidence type="ECO:0000256" key="6">
    <source>
        <dbReference type="ARBA" id="ARBA00022692"/>
    </source>
</evidence>
<dbReference type="Pfam" id="PF11145">
    <property type="entry name" value="DUF2921"/>
    <property type="match status" value="2"/>
</dbReference>